<comment type="similarity">
    <text evidence="2">Belongs to the Mediator complex subunit 23 family.</text>
</comment>
<organism evidence="8 9">
    <name type="scientific">Littorina saxatilis</name>
    <dbReference type="NCBI Taxonomy" id="31220"/>
    <lineage>
        <taxon>Eukaryota</taxon>
        <taxon>Metazoa</taxon>
        <taxon>Spiralia</taxon>
        <taxon>Lophotrochozoa</taxon>
        <taxon>Mollusca</taxon>
        <taxon>Gastropoda</taxon>
        <taxon>Caenogastropoda</taxon>
        <taxon>Littorinimorpha</taxon>
        <taxon>Littorinoidea</taxon>
        <taxon>Littorinidae</taxon>
        <taxon>Littorina</taxon>
    </lineage>
</organism>
<evidence type="ECO:0000256" key="5">
    <source>
        <dbReference type="ARBA" id="ARBA00023163"/>
    </source>
</evidence>
<accession>A0AAN9B709</accession>
<dbReference type="Proteomes" id="UP001374579">
    <property type="component" value="Unassembled WGS sequence"/>
</dbReference>
<sequence length="1390" mass="159051">MSQKTIEQRVQDVLDEILRNHAMEEAFCPTVDHNSPLMVFNKQTNVTKVKNLFIKLAEESKACVEMGDMTTSQGQKETKDKLEIALQAFVDNIYKARSEGRITVLCDTLESLVESNTIPPKNICDVLLAHTNLDVSHPLHWNATFKTIRRIIGGVDYKGVRDMLKVFLEKCQDIDKLGSKSISYLPQLEIISDTICYVIDRNACLMPAYFAIYELLKVFPHPRKWPHWLGKTLDGLVNSFRPSAQIVSIAGRSRLLPVVGHSMAVSNVWRLNSTSLSFQLSGPLPYDQELLEPQYGLLRYVLEQTYSRELVCTMLGLNKQPCFSFGHVEAKVRCEALENQLVELVVAALERYESEPENLNAGGAGSPGDEVNPSQLHWQHLSSQLIFFVLFQFASFSHMVHALYEKLKGKNLRKGRDHLMWVLLQFISGSIQKNPITDFLPVLKLYDLLYDDKEVIPVPDITKASATHALASTCIWIHLNKKAENDKLSRPIPYGLREHLEFLKQTHMLKTISTSDYKIALLCNAYSTDTDYFARPMGHLLETIYGNQKNTTLLPGNIVASAPCQPLSMNLLDSLTVHAKMSLIHSIVTRVIKLAKTKSATALAPALVETYSRLLVYMEIESLGIKGFISQLLPTVVEHQALGILHTLLEMFSYRLHHTQIHYRVQLLSHLYTLASIQQANQNQLHLCVESTALRLITSLGSSEVQPQLSRIATESKGSQNILTGESEELNRALVLTLARAMEITGVYGQDSFPMAWCKDILTSIQEHTPMGWSSATLQYFPASLAEFFREKAPPPENKAQLKNTVDTEYAKWRSMANDNDIIAHFTMQGTPPLFLCIIWKNILDENRVPSVAYKVLDRLGPRALSGHLRRFCDYLAFELANSTSNLFGRYFEALSDMMWKYNILTIDRFFLCLVLRNLEDTEAQVRFIIIQYLITRNEFKSRVVDFVRENSPEHWRQNNWHEKHMAFHKAYPEKFYYEGIQDLQMPIQHQYLPVYFGNVCLRFIPVFDVMIHRLLEQPPVQKIMDAILDHIGCLYKFHDHPVTYLYNTLFYYEKRLGAVPQLKRRLVSAIIGAFKEIRPPNWCLSEEYKTYLQQPADDLSWKPDHDYYINMVSRLVNTINGKHPPPFPYRDWRFNEFPNAAAHALHATCVELMALPVPGAVVGSALLDVVLRSSSQVPHDKLMDWMNAVGLILTALPESYWVVLNDRIMSAINSPALTSPVPDVDPFRMFGYGTCHSTLALTDTSQLLGLCHAIWHHAGIGQLSHLPQFVREKLRPVIRTEEQLLFLCHLIGPFLQRFHLERTRCLMELTVELYEILVKVDKQGEHMRYIDPICDFLYHIKYMFVGDGVKNEVEKVICNLRPAVKLRLRFISHINVEDLPEQQRLSLST</sequence>
<dbReference type="PANTHER" id="PTHR12691">
    <property type="entry name" value="MEDIATOR OF RNA POLYMERASE II TRANSCRIPTION SUBUNIT 23"/>
    <property type="match status" value="1"/>
</dbReference>
<reference evidence="8 9" key="1">
    <citation type="submission" date="2024-02" db="EMBL/GenBank/DDBJ databases">
        <title>Chromosome-scale genome assembly of the rough periwinkle Littorina saxatilis.</title>
        <authorList>
            <person name="De Jode A."/>
            <person name="Faria R."/>
            <person name="Formenti G."/>
            <person name="Sims Y."/>
            <person name="Smith T.P."/>
            <person name="Tracey A."/>
            <person name="Wood J.M.D."/>
            <person name="Zagrodzka Z.B."/>
            <person name="Johannesson K."/>
            <person name="Butlin R.K."/>
            <person name="Leder E.H."/>
        </authorList>
    </citation>
    <scope>NUCLEOTIDE SEQUENCE [LARGE SCALE GENOMIC DNA]</scope>
    <source>
        <strain evidence="8">Snail1</strain>
        <tissue evidence="8">Muscle</tissue>
    </source>
</reference>
<evidence type="ECO:0000256" key="4">
    <source>
        <dbReference type="ARBA" id="ARBA00023015"/>
    </source>
</evidence>
<keyword evidence="9" id="KW-1185">Reference proteome</keyword>
<protein>
    <recommendedName>
        <fullName evidence="3">Mediator of RNA polymerase II transcription subunit 23</fullName>
    </recommendedName>
    <alternativeName>
        <fullName evidence="7">Mediator complex subunit 23</fullName>
    </alternativeName>
</protein>
<keyword evidence="6" id="KW-0539">Nucleus</keyword>
<evidence type="ECO:0000256" key="2">
    <source>
        <dbReference type="ARBA" id="ARBA00010222"/>
    </source>
</evidence>
<gene>
    <name evidence="8" type="ORF">V1264_023339</name>
</gene>
<comment type="subcellular location">
    <subcellularLocation>
        <location evidence="1">Nucleus</location>
    </subcellularLocation>
</comment>
<evidence type="ECO:0000256" key="1">
    <source>
        <dbReference type="ARBA" id="ARBA00004123"/>
    </source>
</evidence>
<keyword evidence="5" id="KW-0804">Transcription</keyword>
<dbReference type="EMBL" id="JBAMIC010000011">
    <property type="protein sequence ID" value="KAK7100373.1"/>
    <property type="molecule type" value="Genomic_DNA"/>
</dbReference>
<evidence type="ECO:0000256" key="3">
    <source>
        <dbReference type="ARBA" id="ARBA00019696"/>
    </source>
</evidence>
<keyword evidence="4" id="KW-0805">Transcription regulation</keyword>
<proteinExistence type="inferred from homology"/>
<evidence type="ECO:0000256" key="6">
    <source>
        <dbReference type="ARBA" id="ARBA00023242"/>
    </source>
</evidence>
<evidence type="ECO:0000313" key="9">
    <source>
        <dbReference type="Proteomes" id="UP001374579"/>
    </source>
</evidence>
<evidence type="ECO:0000313" key="8">
    <source>
        <dbReference type="EMBL" id="KAK7100373.1"/>
    </source>
</evidence>
<dbReference type="PANTHER" id="PTHR12691:SF10">
    <property type="entry name" value="MEDIATOR OF RNA POLYMERASE II TRANSCRIPTION SUBUNIT 23"/>
    <property type="match status" value="1"/>
</dbReference>
<dbReference type="GO" id="GO:0016592">
    <property type="term" value="C:mediator complex"/>
    <property type="evidence" value="ECO:0007669"/>
    <property type="project" value="TreeGrafter"/>
</dbReference>
<comment type="caution">
    <text evidence="8">The sequence shown here is derived from an EMBL/GenBank/DDBJ whole genome shotgun (WGS) entry which is preliminary data.</text>
</comment>
<dbReference type="GO" id="GO:0005667">
    <property type="term" value="C:transcription regulator complex"/>
    <property type="evidence" value="ECO:0007669"/>
    <property type="project" value="TreeGrafter"/>
</dbReference>
<evidence type="ECO:0000256" key="7">
    <source>
        <dbReference type="ARBA" id="ARBA00031961"/>
    </source>
</evidence>
<dbReference type="GO" id="GO:0006357">
    <property type="term" value="P:regulation of transcription by RNA polymerase II"/>
    <property type="evidence" value="ECO:0007669"/>
    <property type="project" value="TreeGrafter"/>
</dbReference>
<name>A0AAN9B709_9CAEN</name>
<dbReference type="InterPro" id="IPR021629">
    <property type="entry name" value="Mediator_Med23"/>
</dbReference>
<dbReference type="GO" id="GO:0010628">
    <property type="term" value="P:positive regulation of gene expression"/>
    <property type="evidence" value="ECO:0007669"/>
    <property type="project" value="TreeGrafter"/>
</dbReference>
<dbReference type="Pfam" id="PF11573">
    <property type="entry name" value="Med23"/>
    <property type="match status" value="1"/>
</dbReference>